<evidence type="ECO:0000256" key="8">
    <source>
        <dbReference type="SAM" id="MobiDB-lite"/>
    </source>
</evidence>
<dbReference type="SUPFAM" id="SSF57850">
    <property type="entry name" value="RING/U-box"/>
    <property type="match status" value="1"/>
</dbReference>
<feature type="repeat" description="WD" evidence="7">
    <location>
        <begin position="693"/>
        <end position="735"/>
    </location>
</feature>
<dbReference type="Proteomes" id="UP000245383">
    <property type="component" value="Unassembled WGS sequence"/>
</dbReference>
<dbReference type="SMART" id="SM00184">
    <property type="entry name" value="RING"/>
    <property type="match status" value="1"/>
</dbReference>
<dbReference type="InterPro" id="IPR001841">
    <property type="entry name" value="Znf_RING"/>
</dbReference>
<sequence>MDNDLPEKIDKNPSDKKSHITTNVNIISISSNPSFNKESTLTFSTKQGTKNSGNDEHGPGSAIINKSCEDKSAIYADKNNKRILSPSIDNEDSRNSILNTKNLFSTNLSFPAEASTKRLKSAFISQDLPLHASNLNYSTKMHKTKKNGFQFIKNTKETLLYKQKLNNLTEVFSQGHDVDDLNNYPKNAGGASDTKNPQMHLDSLNSLSNSSHKKSIENLESIYKSNLDIKTGNSSNKDFQYLCPLQVKKQNDILVSESAQSVATDFNFEKLTQKSNSDTNYNVDGLNCPICLGLISDAYMTVCGHSFCCMCIKKHLSYKLNCPCCGQKVNSNQIFPNFSLSSALEKLQKHDTIDSLKYNLNSKDSLLELLKLAIQSSDTLDISDIRSLKNLFTSKLYNQTELQQNSSKNLLKTFLKIISKKTQKQYKEVLSKMELLNSDIKYICSNDNLAENLCDNLYQSTEFSIFDTDTSGYLDDFCEQDDLDYEKKITNNLQDLENIYYSHLKKSKNSRHTQNSKLLGVLSILSKYKRFKPDAMFRYGDGSSSTAIVSSIEFDKNDTIFAVSGADLWKTAARSKLNKNKLTNKDNKYSIPKDTDFEADDQWPYENNNEFLDKTKDNFFNNIAFSVNDVTNTSSKIKLMQAMPITPISEIVNRFKISCLSYNSFNQSYLACSDYEGLVTVWDTKVNVGILSFSEHDKRTWSVDFSKTDPNLLCSGSDDGKVKIWNINNRNSVTSIEGKANICCVRFNPKNSNFVAFGSADHNIYYYDLRHTGTPYLVLKDHKKAVSYVRFASNNNLVSASTDSTLKLWDLDSNHCVRTYSGHVNEKNFVGLSIGESDWISCGSENNAVYAYNLNMSKPVLKYEFDDFDSKLAEPVEKDPSLFVGAVCWKKNTSSLIAANSQGLIRILSLDTQNTE</sequence>
<evidence type="ECO:0000259" key="9">
    <source>
        <dbReference type="PROSITE" id="PS50089"/>
    </source>
</evidence>
<evidence type="ECO:0000256" key="1">
    <source>
        <dbReference type="ARBA" id="ARBA00022574"/>
    </source>
</evidence>
<keyword evidence="5" id="KW-0862">Zinc</keyword>
<dbReference type="PROSITE" id="PS00518">
    <property type="entry name" value="ZF_RING_1"/>
    <property type="match status" value="1"/>
</dbReference>
<dbReference type="InterPro" id="IPR019775">
    <property type="entry name" value="WD40_repeat_CS"/>
</dbReference>
<keyword evidence="2" id="KW-0479">Metal-binding</keyword>
<dbReference type="SUPFAM" id="SSF50978">
    <property type="entry name" value="WD40 repeat-like"/>
    <property type="match status" value="1"/>
</dbReference>
<dbReference type="CDD" id="cd16504">
    <property type="entry name" value="RING-HC_COP1"/>
    <property type="match status" value="1"/>
</dbReference>
<feature type="compositionally biased region" description="Polar residues" evidence="8">
    <location>
        <begin position="37"/>
        <end position="52"/>
    </location>
</feature>
<evidence type="ECO:0000256" key="5">
    <source>
        <dbReference type="ARBA" id="ARBA00022833"/>
    </source>
</evidence>
<dbReference type="InterPro" id="IPR013083">
    <property type="entry name" value="Znf_RING/FYVE/PHD"/>
</dbReference>
<dbReference type="EMBL" id="MBFR01000064">
    <property type="protein sequence ID" value="PVU95138.1"/>
    <property type="molecule type" value="Genomic_DNA"/>
</dbReference>
<dbReference type="PRINTS" id="PR00320">
    <property type="entry name" value="GPROTEINBRPT"/>
</dbReference>
<dbReference type="PROSITE" id="PS00678">
    <property type="entry name" value="WD_REPEATS_1"/>
    <property type="match status" value="2"/>
</dbReference>
<comment type="caution">
    <text evidence="10">The sequence shown here is derived from an EMBL/GenBank/DDBJ whole genome shotgun (WGS) entry which is preliminary data.</text>
</comment>
<dbReference type="OrthoDB" id="273771at2759"/>
<feature type="repeat" description="WD" evidence="7">
    <location>
        <begin position="779"/>
        <end position="819"/>
    </location>
</feature>
<protein>
    <recommendedName>
        <fullName evidence="9">RING-type domain-containing protein</fullName>
    </recommendedName>
</protein>
<dbReference type="Gene3D" id="3.30.40.10">
    <property type="entry name" value="Zinc/RING finger domain, C3HC4 (zinc finger)"/>
    <property type="match status" value="1"/>
</dbReference>
<dbReference type="GO" id="GO:0008270">
    <property type="term" value="F:zinc ion binding"/>
    <property type="evidence" value="ECO:0007669"/>
    <property type="project" value="UniProtKB-KW"/>
</dbReference>
<dbReference type="PROSITE" id="PS50294">
    <property type="entry name" value="WD_REPEATS_REGION"/>
    <property type="match status" value="2"/>
</dbReference>
<keyword evidence="11" id="KW-1185">Reference proteome</keyword>
<accession>A0A2T9YS13</accession>
<dbReference type="PROSITE" id="PS50089">
    <property type="entry name" value="ZF_RING_2"/>
    <property type="match status" value="1"/>
</dbReference>
<organism evidence="10 11">
    <name type="scientific">Smittium simulii</name>
    <dbReference type="NCBI Taxonomy" id="133385"/>
    <lineage>
        <taxon>Eukaryota</taxon>
        <taxon>Fungi</taxon>
        <taxon>Fungi incertae sedis</taxon>
        <taxon>Zoopagomycota</taxon>
        <taxon>Kickxellomycotina</taxon>
        <taxon>Harpellomycetes</taxon>
        <taxon>Harpellales</taxon>
        <taxon>Legeriomycetaceae</taxon>
        <taxon>Smittium</taxon>
    </lineage>
</organism>
<keyword evidence="4 6" id="KW-0863">Zinc-finger</keyword>
<proteinExistence type="predicted"/>
<dbReference type="InterPro" id="IPR001680">
    <property type="entry name" value="WD40_rpt"/>
</dbReference>
<dbReference type="InterPro" id="IPR020472">
    <property type="entry name" value="WD40_PAC1"/>
</dbReference>
<dbReference type="Pfam" id="PF00400">
    <property type="entry name" value="WD40"/>
    <property type="match status" value="3"/>
</dbReference>
<dbReference type="GO" id="GO:0061630">
    <property type="term" value="F:ubiquitin protein ligase activity"/>
    <property type="evidence" value="ECO:0007669"/>
    <property type="project" value="InterPro"/>
</dbReference>
<feature type="domain" description="RING-type" evidence="9">
    <location>
        <begin position="288"/>
        <end position="325"/>
    </location>
</feature>
<dbReference type="InterPro" id="IPR017907">
    <property type="entry name" value="Znf_RING_CS"/>
</dbReference>
<evidence type="ECO:0000256" key="2">
    <source>
        <dbReference type="ARBA" id="ARBA00022723"/>
    </source>
</evidence>
<dbReference type="AlphaFoldDB" id="A0A2T9YS13"/>
<feature type="region of interest" description="Disordered" evidence="8">
    <location>
        <begin position="37"/>
        <end position="60"/>
    </location>
</feature>
<evidence type="ECO:0000256" key="6">
    <source>
        <dbReference type="PROSITE-ProRule" id="PRU00175"/>
    </source>
</evidence>
<evidence type="ECO:0000313" key="10">
    <source>
        <dbReference type="EMBL" id="PVU95138.1"/>
    </source>
</evidence>
<keyword evidence="1 7" id="KW-0853">WD repeat</keyword>
<dbReference type="PROSITE" id="PS50082">
    <property type="entry name" value="WD_REPEATS_2"/>
    <property type="match status" value="2"/>
</dbReference>
<name>A0A2T9YS13_9FUNG</name>
<dbReference type="InterPro" id="IPR036322">
    <property type="entry name" value="WD40_repeat_dom_sf"/>
</dbReference>
<evidence type="ECO:0000256" key="3">
    <source>
        <dbReference type="ARBA" id="ARBA00022737"/>
    </source>
</evidence>
<evidence type="ECO:0000256" key="4">
    <source>
        <dbReference type="ARBA" id="ARBA00022771"/>
    </source>
</evidence>
<evidence type="ECO:0000256" key="7">
    <source>
        <dbReference type="PROSITE-ProRule" id="PRU00221"/>
    </source>
</evidence>
<dbReference type="PANTHER" id="PTHR44080">
    <property type="entry name" value="E3 UBIQUITIN-PROTEIN LIGASE COP1"/>
    <property type="match status" value="1"/>
</dbReference>
<keyword evidence="3" id="KW-0677">Repeat</keyword>
<dbReference type="STRING" id="133385.A0A2T9YS13"/>
<reference evidence="10 11" key="1">
    <citation type="journal article" date="2018" name="MBio">
        <title>Comparative Genomics Reveals the Core Gene Toolbox for the Fungus-Insect Symbiosis.</title>
        <authorList>
            <person name="Wang Y."/>
            <person name="Stata M."/>
            <person name="Wang W."/>
            <person name="Stajich J.E."/>
            <person name="White M.M."/>
            <person name="Moncalvo J.M."/>
        </authorList>
    </citation>
    <scope>NUCLEOTIDE SEQUENCE [LARGE SCALE GENOMIC DNA]</scope>
    <source>
        <strain evidence="10 11">SWE-8-4</strain>
    </source>
</reference>
<dbReference type="Pfam" id="PF13923">
    <property type="entry name" value="zf-C3HC4_2"/>
    <property type="match status" value="1"/>
</dbReference>
<evidence type="ECO:0000313" key="11">
    <source>
        <dbReference type="Proteomes" id="UP000245383"/>
    </source>
</evidence>
<dbReference type="SMART" id="SM00320">
    <property type="entry name" value="WD40"/>
    <property type="match status" value="6"/>
</dbReference>
<dbReference type="Gene3D" id="2.130.10.10">
    <property type="entry name" value="YVTN repeat-like/Quinoprotein amine dehydrogenase"/>
    <property type="match status" value="1"/>
</dbReference>
<gene>
    <name evidence="10" type="ORF">BB561_002013</name>
</gene>
<dbReference type="InterPro" id="IPR015943">
    <property type="entry name" value="WD40/YVTN_repeat-like_dom_sf"/>
</dbReference>
<dbReference type="InterPro" id="IPR042755">
    <property type="entry name" value="COP1"/>
</dbReference>